<comment type="caution">
    <text evidence="3">The sequence shown here is derived from an EMBL/GenBank/DDBJ whole genome shotgun (WGS) entry which is preliminary data.</text>
</comment>
<dbReference type="AlphaFoldDB" id="A0AAN7YZH3"/>
<evidence type="ECO:0000256" key="1">
    <source>
        <dbReference type="ARBA" id="ARBA00023242"/>
    </source>
</evidence>
<evidence type="ECO:0000313" key="4">
    <source>
        <dbReference type="Proteomes" id="UP001305414"/>
    </source>
</evidence>
<dbReference type="EMBL" id="JAWHQM010000001">
    <property type="protein sequence ID" value="KAK5624572.1"/>
    <property type="molecule type" value="Genomic_DNA"/>
</dbReference>
<reference evidence="3 4" key="1">
    <citation type="submission" date="2023-10" db="EMBL/GenBank/DDBJ databases">
        <title>Draft genome sequence of Xylaria bambusicola isolate GMP-LS, the root and basal stem rot pathogen of sugarcane in Indonesia.</title>
        <authorList>
            <person name="Selvaraj P."/>
            <person name="Muralishankar V."/>
            <person name="Muruganantham S."/>
            <person name="Sp S."/>
            <person name="Haryani S."/>
            <person name="Lau K.J.X."/>
            <person name="Naqvi N.I."/>
        </authorList>
    </citation>
    <scope>NUCLEOTIDE SEQUENCE [LARGE SCALE GENOMIC DNA]</scope>
    <source>
        <strain evidence="3">GMP-LS</strain>
    </source>
</reference>
<dbReference type="Proteomes" id="UP001305414">
    <property type="component" value="Unassembled WGS sequence"/>
</dbReference>
<protein>
    <recommendedName>
        <fullName evidence="5">Tachykinin family protein</fullName>
    </recommendedName>
</protein>
<feature type="compositionally biased region" description="Basic and acidic residues" evidence="2">
    <location>
        <begin position="9"/>
        <end position="18"/>
    </location>
</feature>
<evidence type="ECO:0000256" key="2">
    <source>
        <dbReference type="SAM" id="MobiDB-lite"/>
    </source>
</evidence>
<accession>A0AAN7YZH3</accession>
<evidence type="ECO:0008006" key="5">
    <source>
        <dbReference type="Google" id="ProtNLM"/>
    </source>
</evidence>
<feature type="region of interest" description="Disordered" evidence="2">
    <location>
        <begin position="9"/>
        <end position="69"/>
    </location>
</feature>
<dbReference type="PANTHER" id="PTHR37540:SF5">
    <property type="entry name" value="TRANSCRIPTION FACTOR DOMAIN-CONTAINING PROTEIN"/>
    <property type="match status" value="1"/>
</dbReference>
<evidence type="ECO:0000313" key="3">
    <source>
        <dbReference type="EMBL" id="KAK5624572.1"/>
    </source>
</evidence>
<name>A0AAN7YZH3_9PEZI</name>
<organism evidence="3 4">
    <name type="scientific">Xylaria bambusicola</name>
    <dbReference type="NCBI Taxonomy" id="326684"/>
    <lineage>
        <taxon>Eukaryota</taxon>
        <taxon>Fungi</taxon>
        <taxon>Dikarya</taxon>
        <taxon>Ascomycota</taxon>
        <taxon>Pezizomycotina</taxon>
        <taxon>Sordariomycetes</taxon>
        <taxon>Xylariomycetidae</taxon>
        <taxon>Xylariales</taxon>
        <taxon>Xylariaceae</taxon>
        <taxon>Xylaria</taxon>
    </lineage>
</organism>
<dbReference type="InterPro" id="IPR021858">
    <property type="entry name" value="Fun_TF"/>
</dbReference>
<feature type="compositionally biased region" description="Basic residues" evidence="2">
    <location>
        <begin position="33"/>
        <end position="45"/>
    </location>
</feature>
<proteinExistence type="predicted"/>
<keyword evidence="1" id="KW-0539">Nucleus</keyword>
<dbReference type="Pfam" id="PF11951">
    <property type="entry name" value="Fungal_trans_2"/>
    <property type="match status" value="1"/>
</dbReference>
<keyword evidence="4" id="KW-1185">Reference proteome</keyword>
<gene>
    <name evidence="3" type="ORF">RRF57_000288</name>
</gene>
<sequence length="496" mass="55355">MLEFEFVHVGRPGDEKKQSTKIRRHVMKDIGRSRRKPKMCSKRTAAKPAPAKSAPSSESEQRSEPVLVPSPLDESRLRSIVFPTDMDEKRRNLARYLFAEACSSYVPFLFPWLSIGIVDAAACTVRLQNLKLGKGNPKFDTDTEAMKLYTLSLQSVSERLADPSERGNEGLLAAITGIICYDEFVSNFFKKTATGNFSRQTIHLQGLKQLIDDIGGINTIMNPMLRLIVSWYDLTGAAYRNTLPLFEVPKGSITEIDTTTNDSIYFKMLLGSWDRNCPYLGDIQSALLATAAAASYVNTRCRNANFWKEDTTAARLIIPALHAVLSLEGRVLPNDPSDPTFSGIVAREAFRRSSLIFLASLKVKFGVASAELNRHLKDFQEISRIPYVDWAVVPELNLWAHAIAALEAESDQRSWHVSVIVEMMEGAGFTSSQQAMDVVRGIIWIEALFVGKVEWLCRDLDSLLASRMAQRSSVMPIDPQFDESVGLLRPQGPRMG</sequence>
<feature type="compositionally biased region" description="Low complexity" evidence="2">
    <location>
        <begin position="46"/>
        <end position="58"/>
    </location>
</feature>
<dbReference type="PANTHER" id="PTHR37540">
    <property type="entry name" value="TRANSCRIPTION FACTOR (ACR-2), PUTATIVE-RELATED-RELATED"/>
    <property type="match status" value="1"/>
</dbReference>